<evidence type="ECO:0000313" key="7">
    <source>
        <dbReference type="Proteomes" id="UP001165289"/>
    </source>
</evidence>
<dbReference type="Proteomes" id="UP001165289">
    <property type="component" value="Unassembled WGS sequence"/>
</dbReference>
<dbReference type="SUPFAM" id="SSF143870">
    <property type="entry name" value="PF0523-like"/>
    <property type="match status" value="1"/>
</dbReference>
<comment type="caution">
    <text evidence="6">The sequence shown here is derived from an EMBL/GenBank/DDBJ whole genome shotgun (WGS) entry which is preliminary data.</text>
</comment>
<organism evidence="6 7">
    <name type="scientific">Oopsacas minuta</name>
    <dbReference type="NCBI Taxonomy" id="111878"/>
    <lineage>
        <taxon>Eukaryota</taxon>
        <taxon>Metazoa</taxon>
        <taxon>Porifera</taxon>
        <taxon>Hexactinellida</taxon>
        <taxon>Hexasterophora</taxon>
        <taxon>Lyssacinosida</taxon>
        <taxon>Leucopsacidae</taxon>
        <taxon>Oopsacas</taxon>
    </lineage>
</organism>
<gene>
    <name evidence="6" type="ORF">LOD99_938</name>
</gene>
<accession>A0AAV7JZY3</accession>
<keyword evidence="7" id="KW-1185">Reference proteome</keyword>
<sequence>MALSTPAESLINIYNLIIPGLDTSTSVGIALCSGFKEPISFPTLLSNGLNLCILRANVVISRNNILQSVFKAISNNANGKMKAKAISTEVIFSLSPYRQIKQSLATFGISGIPDTVWVVSLANDPNSVISKFLELTQSQLLSQTAAEVGNTDLIYEIYGITPEELSIGSLEDAITNRIAVKDL</sequence>
<dbReference type="GO" id="GO:0005829">
    <property type="term" value="C:cytosol"/>
    <property type="evidence" value="ECO:0007669"/>
    <property type="project" value="TreeGrafter"/>
</dbReference>
<protein>
    <recommendedName>
        <fullName evidence="8">TP53RK-binding protein</fullName>
    </recommendedName>
</protein>
<evidence type="ECO:0000256" key="4">
    <source>
        <dbReference type="ARBA" id="ARBA00023242"/>
    </source>
</evidence>
<evidence type="ECO:0000256" key="1">
    <source>
        <dbReference type="ARBA" id="ARBA00004123"/>
    </source>
</evidence>
<evidence type="ECO:0000256" key="2">
    <source>
        <dbReference type="ARBA" id="ARBA00005546"/>
    </source>
</evidence>
<dbReference type="InterPro" id="IPR013926">
    <property type="entry name" value="CGI121/TPRKB"/>
</dbReference>
<dbReference type="Pfam" id="PF08617">
    <property type="entry name" value="CGI-121"/>
    <property type="match status" value="1"/>
</dbReference>
<dbReference type="InterPro" id="IPR036504">
    <property type="entry name" value="CGI121/TPRKB_sf"/>
</dbReference>
<evidence type="ECO:0000256" key="3">
    <source>
        <dbReference type="ARBA" id="ARBA00022694"/>
    </source>
</evidence>
<dbReference type="GO" id="GO:0005634">
    <property type="term" value="C:nucleus"/>
    <property type="evidence" value="ECO:0007669"/>
    <property type="project" value="UniProtKB-SubCell"/>
</dbReference>
<proteinExistence type="inferred from homology"/>
<keyword evidence="4 5" id="KW-0539">Nucleus</keyword>
<comment type="subcellular location">
    <subcellularLocation>
        <location evidence="1">Nucleus</location>
    </subcellularLocation>
</comment>
<dbReference type="EMBL" id="JAKMXF010000222">
    <property type="protein sequence ID" value="KAI6654542.1"/>
    <property type="molecule type" value="Genomic_DNA"/>
</dbReference>
<dbReference type="AlphaFoldDB" id="A0AAV7JZY3"/>
<dbReference type="NCBIfam" id="NF011465">
    <property type="entry name" value="PRK14886.1-1"/>
    <property type="match status" value="1"/>
</dbReference>
<evidence type="ECO:0000256" key="5">
    <source>
        <dbReference type="RuleBase" id="RU004398"/>
    </source>
</evidence>
<evidence type="ECO:0008006" key="8">
    <source>
        <dbReference type="Google" id="ProtNLM"/>
    </source>
</evidence>
<dbReference type="Gene3D" id="3.30.2380.10">
    <property type="entry name" value="CGI121/TPRKB"/>
    <property type="match status" value="1"/>
</dbReference>
<dbReference type="PANTHER" id="PTHR15840:SF10">
    <property type="entry name" value="EKC_KEOPS COMPLEX SUBUNIT TPRKB"/>
    <property type="match status" value="1"/>
</dbReference>
<keyword evidence="3" id="KW-0819">tRNA processing</keyword>
<comment type="similarity">
    <text evidence="2 5">Belongs to the CGI121/TPRKB family.</text>
</comment>
<dbReference type="PANTHER" id="PTHR15840">
    <property type="entry name" value="CGI-121 FAMILY MEMBER"/>
    <property type="match status" value="1"/>
</dbReference>
<dbReference type="GO" id="GO:0000408">
    <property type="term" value="C:EKC/KEOPS complex"/>
    <property type="evidence" value="ECO:0007669"/>
    <property type="project" value="TreeGrafter"/>
</dbReference>
<evidence type="ECO:0000313" key="6">
    <source>
        <dbReference type="EMBL" id="KAI6654542.1"/>
    </source>
</evidence>
<name>A0AAV7JZY3_9METZ</name>
<reference evidence="6 7" key="1">
    <citation type="journal article" date="2023" name="BMC Biol.">
        <title>The compact genome of the sponge Oopsacas minuta (Hexactinellida) is lacking key metazoan core genes.</title>
        <authorList>
            <person name="Santini S."/>
            <person name="Schenkelaars Q."/>
            <person name="Jourda C."/>
            <person name="Duchesne M."/>
            <person name="Belahbib H."/>
            <person name="Rocher C."/>
            <person name="Selva M."/>
            <person name="Riesgo A."/>
            <person name="Vervoort M."/>
            <person name="Leys S.P."/>
            <person name="Kodjabachian L."/>
            <person name="Le Bivic A."/>
            <person name="Borchiellini C."/>
            <person name="Claverie J.M."/>
            <person name="Renard E."/>
        </authorList>
    </citation>
    <scope>NUCLEOTIDE SEQUENCE [LARGE SCALE GENOMIC DNA]</scope>
    <source>
        <strain evidence="6">SPO-2</strain>
    </source>
</reference>
<dbReference type="GO" id="GO:0002949">
    <property type="term" value="P:tRNA threonylcarbamoyladenosine modification"/>
    <property type="evidence" value="ECO:0007669"/>
    <property type="project" value="TreeGrafter"/>
</dbReference>